<sequence>VVMDTSGSMATEGRYGTKLKIAKEGVKRALKVLSPDDLFSLIAFHSKPELILPFDYPLKEREKDIDEEIEGLQAGGGTDIIEALKEAAKTFEGIEATNKQLLLISDGIAPEEGLEEVLLKLKDQKVEVVAIGVGQDANLEFLKKITAPWGGKVYYSPEGETLPEIASREVGRIKASYLYLKPFNPKRASSHHILKEISDKDLRESVLSGYLRTTLKEGSQMIIATSLDEPLVAVKEVGLGKSLVYTADGEGRLSGEFLNSSTFNRLLAGMVRELFLQEYGDVEVIGEKVVYYSEPPLPLNTPVVGTVSGQTPFKTRSINFERQGINSYEAVLPYLPSGSYFLRLTDKQGTLLKEVPLGVSYPREYLITSENFILPSLKNQEGVTVLGSFNDINKLSVPTGKNIIWLRSWLLLLSIIFFLLELSLRMLGIKGRDILKKMFPKRTLPTREEIDKRKRFLDIFKGDVFTENVSHKHH</sequence>
<evidence type="ECO:0000313" key="3">
    <source>
        <dbReference type="EMBL" id="GFP28045.1"/>
    </source>
</evidence>
<keyword evidence="1" id="KW-0812">Transmembrane</keyword>
<protein>
    <recommendedName>
        <fullName evidence="2">VWFA domain-containing protein</fullName>
    </recommendedName>
</protein>
<dbReference type="PANTHER" id="PTHR37947">
    <property type="entry name" value="BLL2462 PROTEIN"/>
    <property type="match status" value="1"/>
</dbReference>
<dbReference type="SUPFAM" id="SSF52317">
    <property type="entry name" value="Class I glutamine amidotransferase-like"/>
    <property type="match status" value="1"/>
</dbReference>
<dbReference type="InterPro" id="IPR036465">
    <property type="entry name" value="vWFA_dom_sf"/>
</dbReference>
<dbReference type="InterPro" id="IPR029062">
    <property type="entry name" value="Class_I_gatase-like"/>
</dbReference>
<dbReference type="SMART" id="SM00327">
    <property type="entry name" value="VWA"/>
    <property type="match status" value="1"/>
</dbReference>
<gene>
    <name evidence="3" type="ORF">HKBW3S33_01462</name>
</gene>
<evidence type="ECO:0000313" key="4">
    <source>
        <dbReference type="Proteomes" id="UP000591948"/>
    </source>
</evidence>
<organism evidence="3 4">
    <name type="scientific">Candidatus Hakubella thermalkaliphila</name>
    <dbReference type="NCBI Taxonomy" id="2754717"/>
    <lineage>
        <taxon>Bacteria</taxon>
        <taxon>Bacillati</taxon>
        <taxon>Actinomycetota</taxon>
        <taxon>Actinomycetota incertae sedis</taxon>
        <taxon>Candidatus Hakubellales</taxon>
        <taxon>Candidatus Hakubellaceae</taxon>
        <taxon>Candidatus Hakubella</taxon>
    </lineage>
</organism>
<dbReference type="PROSITE" id="PS50234">
    <property type="entry name" value="VWFA"/>
    <property type="match status" value="1"/>
</dbReference>
<dbReference type="AlphaFoldDB" id="A0A6V8P5Z0"/>
<keyword evidence="4" id="KW-1185">Reference proteome</keyword>
<dbReference type="RefSeq" id="WP_176233611.1">
    <property type="nucleotide sequence ID" value="NZ_BLRY01000104.1"/>
</dbReference>
<proteinExistence type="predicted"/>
<feature type="domain" description="VWFA" evidence="2">
    <location>
        <begin position="1"/>
        <end position="170"/>
    </location>
</feature>
<reference evidence="3 4" key="1">
    <citation type="journal article" date="2020" name="Front. Microbiol.">
        <title>Single-cell genomics of novel Actinobacteria with the Wood-Ljungdahl pathway discovered in a serpentinizing system.</title>
        <authorList>
            <person name="Merino N."/>
            <person name="Kawai M."/>
            <person name="Boyd E.S."/>
            <person name="Colman D.R."/>
            <person name="McGlynn S.E."/>
            <person name="Nealson K.H."/>
            <person name="Kurokawa K."/>
            <person name="Hongoh Y."/>
        </authorList>
    </citation>
    <scope>NUCLEOTIDE SEQUENCE [LARGE SCALE GENOMIC DNA]</scope>
    <source>
        <strain evidence="3 4">S33</strain>
    </source>
</reference>
<dbReference type="SUPFAM" id="SSF53300">
    <property type="entry name" value="vWA-like"/>
    <property type="match status" value="1"/>
</dbReference>
<accession>A0A6V8P5Z0</accession>
<dbReference type="InterPro" id="IPR002035">
    <property type="entry name" value="VWF_A"/>
</dbReference>
<name>A0A6V8P5Z0_9ACTN</name>
<evidence type="ECO:0000259" key="2">
    <source>
        <dbReference type="PROSITE" id="PS50234"/>
    </source>
</evidence>
<keyword evidence="1" id="KW-0472">Membrane</keyword>
<evidence type="ECO:0000256" key="1">
    <source>
        <dbReference type="SAM" id="Phobius"/>
    </source>
</evidence>
<dbReference type="PANTHER" id="PTHR37947:SF2">
    <property type="entry name" value="VON WILLEBRAND FACTOR TYPE A"/>
    <property type="match status" value="1"/>
</dbReference>
<dbReference type="Gene3D" id="3.40.50.410">
    <property type="entry name" value="von Willebrand factor, type A domain"/>
    <property type="match status" value="1"/>
</dbReference>
<comment type="caution">
    <text evidence="3">The sequence shown here is derived from an EMBL/GenBank/DDBJ whole genome shotgun (WGS) entry which is preliminary data.</text>
</comment>
<feature type="non-terminal residue" evidence="3">
    <location>
        <position position="1"/>
    </location>
</feature>
<feature type="transmembrane region" description="Helical" evidence="1">
    <location>
        <begin position="404"/>
        <end position="428"/>
    </location>
</feature>
<dbReference type="Proteomes" id="UP000591948">
    <property type="component" value="Unassembled WGS sequence"/>
</dbReference>
<dbReference type="CDD" id="cd00198">
    <property type="entry name" value="vWFA"/>
    <property type="match status" value="1"/>
</dbReference>
<dbReference type="Pfam" id="PF13519">
    <property type="entry name" value="VWA_2"/>
    <property type="match status" value="1"/>
</dbReference>
<dbReference type="EMBL" id="BLRY01000104">
    <property type="protein sequence ID" value="GFP28045.1"/>
    <property type="molecule type" value="Genomic_DNA"/>
</dbReference>
<keyword evidence="1" id="KW-1133">Transmembrane helix</keyword>